<dbReference type="InterPro" id="IPR036068">
    <property type="entry name" value="Nicotinate_pribotase-like_C"/>
</dbReference>
<dbReference type="InterPro" id="IPR027277">
    <property type="entry name" value="NadC/ModD"/>
</dbReference>
<reference evidence="8 9" key="1">
    <citation type="submission" date="2024-09" db="EMBL/GenBank/DDBJ databases">
        <authorList>
            <person name="Sun Q."/>
            <person name="Mori K."/>
        </authorList>
    </citation>
    <scope>NUCLEOTIDE SEQUENCE [LARGE SCALE GENOMIC DNA]</scope>
    <source>
        <strain evidence="8 9">TBRC 5777</strain>
    </source>
</reference>
<keyword evidence="3 5" id="KW-0328">Glycosyltransferase</keyword>
<evidence type="ECO:0000313" key="8">
    <source>
        <dbReference type="EMBL" id="MFC0408143.1"/>
    </source>
</evidence>
<gene>
    <name evidence="8" type="primary">modD</name>
    <name evidence="8" type="ORF">ACFFGY_07765</name>
</gene>
<evidence type="ECO:0000256" key="4">
    <source>
        <dbReference type="ARBA" id="ARBA00022679"/>
    </source>
</evidence>
<dbReference type="SUPFAM" id="SSF54675">
    <property type="entry name" value="Nicotinate/Quinolinate PRTase N-terminal domain-like"/>
    <property type="match status" value="1"/>
</dbReference>
<dbReference type="PANTHER" id="PTHR32179">
    <property type="entry name" value="NICOTINATE-NUCLEOTIDE PYROPHOSPHORYLASE [CARBOXYLATING]"/>
    <property type="match status" value="1"/>
</dbReference>
<dbReference type="InterPro" id="IPR002638">
    <property type="entry name" value="Quinolinate_PRibosylTrfase_C"/>
</dbReference>
<sequence>MSYTIATARLDAMLREDVPYGDLTTEGLGIADVGARATFAAGVDMTVCCTEEAETLFRLAGCEEARRLCATGVRLEAGSPMLVAEGPAGALHRAAKVAQVLVEIASGVASAAAQLRVLARQVRPDIVVACTRKHLPGAKDVMLKAVAAGGCVPHRLGLSDSVLVFAQHRSLLGREPPHLWVSRLRAAQPERKIAVEAEDVDTAVQYAHAGVDALQCDKMSPEQVAEVARALQRHPNRPVLAATGGIHEGNVVAYARAGVDVIVTSAPYAAAPRDVKVTIEREGR</sequence>
<evidence type="ECO:0000256" key="3">
    <source>
        <dbReference type="ARBA" id="ARBA00022676"/>
    </source>
</evidence>
<keyword evidence="9" id="KW-1185">Reference proteome</keyword>
<evidence type="ECO:0000256" key="1">
    <source>
        <dbReference type="ARBA" id="ARBA00009400"/>
    </source>
</evidence>
<proteinExistence type="inferred from homology"/>
<comment type="caution">
    <text evidence="8">The sequence shown here is derived from an EMBL/GenBank/DDBJ whole genome shotgun (WGS) entry which is preliminary data.</text>
</comment>
<keyword evidence="4 5" id="KW-0808">Transferase</keyword>
<dbReference type="PIRSF" id="PIRSF006250">
    <property type="entry name" value="NadC_ModD"/>
    <property type="match status" value="1"/>
</dbReference>
<dbReference type="InterPro" id="IPR022412">
    <property type="entry name" value="Quinolinate_PRibosylTrfase_N"/>
</dbReference>
<dbReference type="Proteomes" id="UP001589865">
    <property type="component" value="Unassembled WGS sequence"/>
</dbReference>
<feature type="domain" description="Quinolinate phosphoribosyl transferase N-terminal" evidence="7">
    <location>
        <begin position="22"/>
        <end position="106"/>
    </location>
</feature>
<dbReference type="InterPro" id="IPR006242">
    <property type="entry name" value="ModD"/>
</dbReference>
<dbReference type="InterPro" id="IPR037128">
    <property type="entry name" value="Quinolinate_PRibosylTase_N_sf"/>
</dbReference>
<dbReference type="RefSeq" id="WP_377043886.1">
    <property type="nucleotide sequence ID" value="NZ_JBHLUN010000005.1"/>
</dbReference>
<name>A0ABV6JQZ2_9PROT</name>
<evidence type="ECO:0000256" key="5">
    <source>
        <dbReference type="PIRNR" id="PIRNR006250"/>
    </source>
</evidence>
<evidence type="ECO:0000259" key="7">
    <source>
        <dbReference type="Pfam" id="PF02749"/>
    </source>
</evidence>
<dbReference type="Gene3D" id="3.20.20.70">
    <property type="entry name" value="Aldolase class I"/>
    <property type="match status" value="1"/>
</dbReference>
<protein>
    <recommendedName>
        <fullName evidence="2">Putative pyrophosphorylase ModD</fullName>
    </recommendedName>
</protein>
<dbReference type="Pfam" id="PF02749">
    <property type="entry name" value="QRPTase_N"/>
    <property type="match status" value="1"/>
</dbReference>
<dbReference type="Pfam" id="PF01729">
    <property type="entry name" value="QRPTase_C"/>
    <property type="match status" value="1"/>
</dbReference>
<dbReference type="PANTHER" id="PTHR32179:SF4">
    <property type="entry name" value="PYROPHOSPHORYLASE MODD-RELATED"/>
    <property type="match status" value="1"/>
</dbReference>
<comment type="similarity">
    <text evidence="1 5">Belongs to the NadC/ModD family.</text>
</comment>
<evidence type="ECO:0000259" key="6">
    <source>
        <dbReference type="Pfam" id="PF01729"/>
    </source>
</evidence>
<dbReference type="Gene3D" id="3.90.1170.20">
    <property type="entry name" value="Quinolinate phosphoribosyl transferase, N-terminal domain"/>
    <property type="match status" value="1"/>
</dbReference>
<organism evidence="8 9">
    <name type="scientific">Roseomonas elaeocarpi</name>
    <dbReference type="NCBI Taxonomy" id="907779"/>
    <lineage>
        <taxon>Bacteria</taxon>
        <taxon>Pseudomonadati</taxon>
        <taxon>Pseudomonadota</taxon>
        <taxon>Alphaproteobacteria</taxon>
        <taxon>Acetobacterales</taxon>
        <taxon>Roseomonadaceae</taxon>
        <taxon>Roseomonas</taxon>
    </lineage>
</organism>
<evidence type="ECO:0000256" key="2">
    <source>
        <dbReference type="ARBA" id="ARBA00019205"/>
    </source>
</evidence>
<feature type="domain" description="Quinolinate phosphoribosyl transferase C-terminal" evidence="6">
    <location>
        <begin position="108"/>
        <end position="273"/>
    </location>
</feature>
<dbReference type="SUPFAM" id="SSF51690">
    <property type="entry name" value="Nicotinate/Quinolinate PRTase C-terminal domain-like"/>
    <property type="match status" value="1"/>
</dbReference>
<dbReference type="InterPro" id="IPR013785">
    <property type="entry name" value="Aldolase_TIM"/>
</dbReference>
<accession>A0ABV6JQZ2</accession>
<dbReference type="CDD" id="cd01573">
    <property type="entry name" value="modD_like"/>
    <property type="match status" value="1"/>
</dbReference>
<dbReference type="NCBIfam" id="TIGR01334">
    <property type="entry name" value="modD"/>
    <property type="match status" value="1"/>
</dbReference>
<evidence type="ECO:0000313" key="9">
    <source>
        <dbReference type="Proteomes" id="UP001589865"/>
    </source>
</evidence>
<dbReference type="EMBL" id="JBHLUN010000005">
    <property type="protein sequence ID" value="MFC0408143.1"/>
    <property type="molecule type" value="Genomic_DNA"/>
</dbReference>